<feature type="signal peptide" evidence="1">
    <location>
        <begin position="1"/>
        <end position="34"/>
    </location>
</feature>
<dbReference type="InterPro" id="IPR036182">
    <property type="entry name" value="PCuAC_sf"/>
</dbReference>
<dbReference type="SUPFAM" id="SSF110087">
    <property type="entry name" value="DR1885-like metal-binding protein"/>
    <property type="match status" value="1"/>
</dbReference>
<dbReference type="InterPro" id="IPR007410">
    <property type="entry name" value="LpqE-like"/>
</dbReference>
<comment type="caution">
    <text evidence="2">The sequence shown here is derived from an EMBL/GenBank/DDBJ whole genome shotgun (WGS) entry which is preliminary data.</text>
</comment>
<organism evidence="2 3">
    <name type="scientific">Streptomyces gamaensis</name>
    <dbReference type="NCBI Taxonomy" id="1763542"/>
    <lineage>
        <taxon>Bacteria</taxon>
        <taxon>Bacillati</taxon>
        <taxon>Actinomycetota</taxon>
        <taxon>Actinomycetes</taxon>
        <taxon>Kitasatosporales</taxon>
        <taxon>Streptomycetaceae</taxon>
        <taxon>Streptomyces</taxon>
    </lineage>
</organism>
<accession>A0ABW0Z674</accession>
<name>A0ABW0Z674_9ACTN</name>
<keyword evidence="1" id="KW-0732">Signal</keyword>
<dbReference type="PANTHER" id="PTHR36302:SF1">
    <property type="entry name" value="COPPER CHAPERONE PCU(A)C"/>
    <property type="match status" value="1"/>
</dbReference>
<dbReference type="PANTHER" id="PTHR36302">
    <property type="entry name" value="BLR7088 PROTEIN"/>
    <property type="match status" value="1"/>
</dbReference>
<dbReference type="EMBL" id="JBHSPB010000026">
    <property type="protein sequence ID" value="MFC5724325.1"/>
    <property type="molecule type" value="Genomic_DNA"/>
</dbReference>
<keyword evidence="3" id="KW-1185">Reference proteome</keyword>
<evidence type="ECO:0000313" key="2">
    <source>
        <dbReference type="EMBL" id="MFC5724325.1"/>
    </source>
</evidence>
<dbReference type="InterPro" id="IPR058248">
    <property type="entry name" value="Lxx211020-like"/>
</dbReference>
<dbReference type="RefSeq" id="WP_390320788.1">
    <property type="nucleotide sequence ID" value="NZ_JBHSPB010000026.1"/>
</dbReference>
<dbReference type="Gene3D" id="2.60.40.1890">
    <property type="entry name" value="PCu(A)C copper chaperone"/>
    <property type="match status" value="1"/>
</dbReference>
<dbReference type="Proteomes" id="UP001596083">
    <property type="component" value="Unassembled WGS sequence"/>
</dbReference>
<sequence length="160" mass="16423">MKQSVIRAARAALVPALAGAVALGGLTAWTASGAAVRPPTVTVEDARVLLPFGGDDTAAFVRLRNTGDADDELLGVDVPSARGAMLSRTVTRRSASTMTMVASAPVPAGGTLEMSPHGLDIMVTAPPPLRVGERLPLVLRFRDSGTVRTEALVVRPGTSG</sequence>
<evidence type="ECO:0000313" key="3">
    <source>
        <dbReference type="Proteomes" id="UP001596083"/>
    </source>
</evidence>
<protein>
    <submittedName>
        <fullName evidence="2">Copper chaperone PCu(A)C</fullName>
    </submittedName>
</protein>
<dbReference type="Pfam" id="PF04314">
    <property type="entry name" value="PCuAC"/>
    <property type="match status" value="1"/>
</dbReference>
<reference evidence="3" key="1">
    <citation type="journal article" date="2019" name="Int. J. Syst. Evol. Microbiol.">
        <title>The Global Catalogue of Microorganisms (GCM) 10K type strain sequencing project: providing services to taxonomists for standard genome sequencing and annotation.</title>
        <authorList>
            <consortium name="The Broad Institute Genomics Platform"/>
            <consortium name="The Broad Institute Genome Sequencing Center for Infectious Disease"/>
            <person name="Wu L."/>
            <person name="Ma J."/>
        </authorList>
    </citation>
    <scope>NUCLEOTIDE SEQUENCE [LARGE SCALE GENOMIC DNA]</scope>
    <source>
        <strain evidence="3">CGMCC 4.7304</strain>
    </source>
</reference>
<proteinExistence type="predicted"/>
<gene>
    <name evidence="2" type="ORF">ACFP1Z_29645</name>
</gene>
<evidence type="ECO:0000256" key="1">
    <source>
        <dbReference type="SAM" id="SignalP"/>
    </source>
</evidence>
<feature type="chain" id="PRO_5046911102" evidence="1">
    <location>
        <begin position="35"/>
        <end position="160"/>
    </location>
</feature>